<sequence>RGAWRQRSAVRLDLALDLLTLPLGQLALAIVLLGALALVLSILSPCFIGWAILAAVLALLLACHVLRGWQLSRTGWRALLDLGRAPFFIAWKLAALLRRREQGWVRTERNEAG</sequence>
<evidence type="ECO:0000256" key="1">
    <source>
        <dbReference type="SAM" id="Phobius"/>
    </source>
</evidence>
<feature type="transmembrane region" description="Helical" evidence="1">
    <location>
        <begin position="48"/>
        <end position="69"/>
    </location>
</feature>
<feature type="transmembrane region" description="Helical" evidence="1">
    <location>
        <begin position="21"/>
        <end position="42"/>
    </location>
</feature>
<feature type="non-terminal residue" evidence="2">
    <location>
        <position position="113"/>
    </location>
</feature>
<proteinExistence type="predicted"/>
<protein>
    <submittedName>
        <fullName evidence="2">CAZy families GT2 protein</fullName>
    </submittedName>
</protein>
<keyword evidence="1" id="KW-0812">Transmembrane</keyword>
<reference evidence="2" key="1">
    <citation type="journal article" date="2013" name="Environ. Microbiol.">
        <title>Seasonally variable intestinal metagenomes of the red palm weevil (Rhynchophorus ferrugineus).</title>
        <authorList>
            <person name="Jia S."/>
            <person name="Zhang X."/>
            <person name="Zhang G."/>
            <person name="Yin A."/>
            <person name="Zhang S."/>
            <person name="Li F."/>
            <person name="Wang L."/>
            <person name="Zhao D."/>
            <person name="Yun Q."/>
            <person name="Tala"/>
            <person name="Wang J."/>
            <person name="Sun G."/>
            <person name="Baabdullah M."/>
            <person name="Yu X."/>
            <person name="Hu S."/>
            <person name="Al-Mssallem I.S."/>
            <person name="Yu J."/>
        </authorList>
    </citation>
    <scope>NUCLEOTIDE SEQUENCE</scope>
</reference>
<feature type="non-terminal residue" evidence="2">
    <location>
        <position position="1"/>
    </location>
</feature>
<organism evidence="2">
    <name type="scientific">uncultured Bordetella sp</name>
    <dbReference type="NCBI Taxonomy" id="296836"/>
    <lineage>
        <taxon>Bacteria</taxon>
        <taxon>Pseudomonadati</taxon>
        <taxon>Pseudomonadota</taxon>
        <taxon>Betaproteobacteria</taxon>
        <taxon>Burkholderiales</taxon>
        <taxon>Alcaligenaceae</taxon>
        <taxon>Bordetella</taxon>
        <taxon>environmental samples</taxon>
    </lineage>
</organism>
<name>A0A060BKK5_9BORD</name>
<accession>A0A060BKK5</accession>
<dbReference type="EMBL" id="KF116101">
    <property type="protein sequence ID" value="AIA83344.1"/>
    <property type="molecule type" value="Genomic_DNA"/>
</dbReference>
<dbReference type="AlphaFoldDB" id="A0A060BKK5"/>
<keyword evidence="1" id="KW-0472">Membrane</keyword>
<keyword evidence="1" id="KW-1133">Transmembrane helix</keyword>
<evidence type="ECO:0000313" key="2">
    <source>
        <dbReference type="EMBL" id="AIA83344.1"/>
    </source>
</evidence>